<feature type="non-terminal residue" evidence="4">
    <location>
        <position position="1"/>
    </location>
</feature>
<reference evidence="4" key="1">
    <citation type="journal article" date="2015" name="Nature">
        <title>Complex archaea that bridge the gap between prokaryotes and eukaryotes.</title>
        <authorList>
            <person name="Spang A."/>
            <person name="Saw J.H."/>
            <person name="Jorgensen S.L."/>
            <person name="Zaremba-Niedzwiedzka K."/>
            <person name="Martijn J."/>
            <person name="Lind A.E."/>
            <person name="van Eijk R."/>
            <person name="Schleper C."/>
            <person name="Guy L."/>
            <person name="Ettema T.J."/>
        </authorList>
    </citation>
    <scope>NUCLEOTIDE SEQUENCE</scope>
</reference>
<dbReference type="GO" id="GO:0032259">
    <property type="term" value="P:methylation"/>
    <property type="evidence" value="ECO:0007669"/>
    <property type="project" value="UniProtKB-KW"/>
</dbReference>
<dbReference type="GO" id="GO:0005634">
    <property type="term" value="C:nucleus"/>
    <property type="evidence" value="ECO:0007669"/>
    <property type="project" value="TreeGrafter"/>
</dbReference>
<gene>
    <name evidence="4" type="ORF">LCGC14_2969890</name>
</gene>
<dbReference type="PROSITE" id="PS51143">
    <property type="entry name" value="MT_A70"/>
    <property type="match status" value="1"/>
</dbReference>
<keyword evidence="2" id="KW-0808">Transferase</keyword>
<dbReference type="GO" id="GO:0008173">
    <property type="term" value="F:RNA methyltransferase activity"/>
    <property type="evidence" value="ECO:0007669"/>
    <property type="project" value="UniProtKB-ARBA"/>
</dbReference>
<organism evidence="4">
    <name type="scientific">marine sediment metagenome</name>
    <dbReference type="NCBI Taxonomy" id="412755"/>
    <lineage>
        <taxon>unclassified sequences</taxon>
        <taxon>metagenomes</taxon>
        <taxon>ecological metagenomes</taxon>
    </lineage>
</organism>
<dbReference type="AlphaFoldDB" id="A0A0F8XAP9"/>
<proteinExistence type="predicted"/>
<evidence type="ECO:0008006" key="5">
    <source>
        <dbReference type="Google" id="ProtNLM"/>
    </source>
</evidence>
<evidence type="ECO:0000256" key="3">
    <source>
        <dbReference type="ARBA" id="ARBA00022691"/>
    </source>
</evidence>
<name>A0A0F8XAP9_9ZZZZ</name>
<sequence length="204" mass="23580">LWVTDPMLPRGLELLEAWGFRYKTVGFYWVKLNKNSGFYITGGMHQDPSQICFSEKDFFTGLGYWTRANPEQCLLGTRGHPRRLAKDVPRLVVAPRREHSRKPAEVRKRIERLLSGPYLELFARERAPGWDAWGDEVGLFRLRERVVRRKKLFQLVKAGAVYDRYLNDETSREEAKVALLRLGVELEDVECGLGLIDESLGGDR</sequence>
<evidence type="ECO:0000256" key="2">
    <source>
        <dbReference type="ARBA" id="ARBA00022679"/>
    </source>
</evidence>
<dbReference type="InterPro" id="IPR007757">
    <property type="entry name" value="MT-A70-like"/>
</dbReference>
<protein>
    <recommendedName>
        <fullName evidence="5">DNA methyltransferase</fullName>
    </recommendedName>
</protein>
<dbReference type="GO" id="GO:0008757">
    <property type="term" value="F:S-adenosylmethionine-dependent methyltransferase activity"/>
    <property type="evidence" value="ECO:0007669"/>
    <property type="project" value="UniProtKB-ARBA"/>
</dbReference>
<comment type="caution">
    <text evidence="4">The sequence shown here is derived from an EMBL/GenBank/DDBJ whole genome shotgun (WGS) entry which is preliminary data.</text>
</comment>
<keyword evidence="3" id="KW-0949">S-adenosyl-L-methionine</keyword>
<evidence type="ECO:0000313" key="4">
    <source>
        <dbReference type="EMBL" id="KKK65858.1"/>
    </source>
</evidence>
<dbReference type="PANTHER" id="PTHR12829">
    <property type="entry name" value="N6-ADENOSINE-METHYLTRANSFERASE"/>
    <property type="match status" value="1"/>
</dbReference>
<dbReference type="PANTHER" id="PTHR12829:SF7">
    <property type="entry name" value="N6-ADENOSINE-METHYLTRANSFERASE CATALYTIC SUBUNIT"/>
    <property type="match status" value="1"/>
</dbReference>
<evidence type="ECO:0000256" key="1">
    <source>
        <dbReference type="ARBA" id="ARBA00022603"/>
    </source>
</evidence>
<accession>A0A0F8XAP9</accession>
<dbReference type="EMBL" id="LAZR01060352">
    <property type="protein sequence ID" value="KKK65858.1"/>
    <property type="molecule type" value="Genomic_DNA"/>
</dbReference>
<dbReference type="Pfam" id="PF05063">
    <property type="entry name" value="MT-A70"/>
    <property type="match status" value="1"/>
</dbReference>
<keyword evidence="1" id="KW-0489">Methyltransferase</keyword>